<proteinExistence type="inferred from homology"/>
<dbReference type="GO" id="GO:0015280">
    <property type="term" value="F:ligand-gated sodium channel activity"/>
    <property type="evidence" value="ECO:0007669"/>
    <property type="project" value="TreeGrafter"/>
</dbReference>
<evidence type="ECO:0000256" key="8">
    <source>
        <dbReference type="ARBA" id="ARBA00023065"/>
    </source>
</evidence>
<evidence type="ECO:0000256" key="4">
    <source>
        <dbReference type="ARBA" id="ARBA00022461"/>
    </source>
</evidence>
<dbReference type="OrthoDB" id="6021021at2759"/>
<dbReference type="Gene3D" id="1.10.287.770">
    <property type="entry name" value="YojJ-like"/>
    <property type="match status" value="1"/>
</dbReference>
<evidence type="ECO:0000256" key="1">
    <source>
        <dbReference type="ARBA" id="ARBA00004141"/>
    </source>
</evidence>
<name>A0A8X7BXY4_9ARAC</name>
<keyword evidence="10 12" id="KW-0739">Sodium transport</keyword>
<dbReference type="GO" id="GO:0005886">
    <property type="term" value="C:plasma membrane"/>
    <property type="evidence" value="ECO:0007669"/>
    <property type="project" value="TreeGrafter"/>
</dbReference>
<dbReference type="Pfam" id="PF00858">
    <property type="entry name" value="ASC"/>
    <property type="match status" value="1"/>
</dbReference>
<evidence type="ECO:0000313" key="15">
    <source>
        <dbReference type="Proteomes" id="UP000886998"/>
    </source>
</evidence>
<keyword evidence="5 12" id="KW-0812">Transmembrane</keyword>
<evidence type="ECO:0000256" key="7">
    <source>
        <dbReference type="ARBA" id="ARBA00023053"/>
    </source>
</evidence>
<keyword evidence="8 12" id="KW-0406">Ion transport</keyword>
<gene>
    <name evidence="14" type="primary">asic1a</name>
    <name evidence="14" type="ORF">TNIN_361621</name>
</gene>
<dbReference type="AlphaFoldDB" id="A0A8X7BXY4"/>
<keyword evidence="4 12" id="KW-0894">Sodium channel</keyword>
<evidence type="ECO:0000256" key="3">
    <source>
        <dbReference type="ARBA" id="ARBA00022448"/>
    </source>
</evidence>
<keyword evidence="11 12" id="KW-0407">Ion channel</keyword>
<dbReference type="PRINTS" id="PR01078">
    <property type="entry name" value="AMINACHANNEL"/>
</dbReference>
<comment type="similarity">
    <text evidence="2 12">Belongs to the amiloride-sensitive sodium channel (TC 1.A.6) family.</text>
</comment>
<dbReference type="EMBL" id="BMAV01006910">
    <property type="protein sequence ID" value="GFY49246.1"/>
    <property type="molecule type" value="Genomic_DNA"/>
</dbReference>
<reference evidence="14" key="1">
    <citation type="submission" date="2020-08" db="EMBL/GenBank/DDBJ databases">
        <title>Multicomponent nature underlies the extraordinary mechanical properties of spider dragline silk.</title>
        <authorList>
            <person name="Kono N."/>
            <person name="Nakamura H."/>
            <person name="Mori M."/>
            <person name="Yoshida Y."/>
            <person name="Ohtoshi R."/>
            <person name="Malay A.D."/>
            <person name="Moran D.A.P."/>
            <person name="Tomita M."/>
            <person name="Numata K."/>
            <person name="Arakawa K."/>
        </authorList>
    </citation>
    <scope>NUCLEOTIDE SEQUENCE</scope>
</reference>
<protein>
    <submittedName>
        <fullName evidence="14">Acid-sensing ion channel 1A</fullName>
    </submittedName>
</protein>
<keyword evidence="9 13" id="KW-0472">Membrane</keyword>
<accession>A0A8X7BXY4</accession>
<comment type="caution">
    <text evidence="14">The sequence shown here is derived from an EMBL/GenBank/DDBJ whole genome shotgun (WGS) entry which is preliminary data.</text>
</comment>
<keyword evidence="7" id="KW-0915">Sodium</keyword>
<dbReference type="Proteomes" id="UP000886998">
    <property type="component" value="Unassembled WGS sequence"/>
</dbReference>
<organism evidence="14 15">
    <name type="scientific">Trichonephila inaurata madagascariensis</name>
    <dbReference type="NCBI Taxonomy" id="2747483"/>
    <lineage>
        <taxon>Eukaryota</taxon>
        <taxon>Metazoa</taxon>
        <taxon>Ecdysozoa</taxon>
        <taxon>Arthropoda</taxon>
        <taxon>Chelicerata</taxon>
        <taxon>Arachnida</taxon>
        <taxon>Araneae</taxon>
        <taxon>Araneomorphae</taxon>
        <taxon>Entelegynae</taxon>
        <taxon>Araneoidea</taxon>
        <taxon>Nephilidae</taxon>
        <taxon>Trichonephila</taxon>
        <taxon>Trichonephila inaurata</taxon>
    </lineage>
</organism>
<evidence type="ECO:0000256" key="13">
    <source>
        <dbReference type="SAM" id="Phobius"/>
    </source>
</evidence>
<evidence type="ECO:0000256" key="6">
    <source>
        <dbReference type="ARBA" id="ARBA00022989"/>
    </source>
</evidence>
<sequence>MLGDKSKRINTSTLCKNFASQSTTHGLRRISETEGTLGKLLWTVIFLTALAACTYHCSFLIQKYLRFSKVTTTEEIHAKELDFPALTVCNLNILKRSFLEDQLEKNKNSTHNREKGFCFASEDSFLNKSDAKDLSDIWTNLGVTLEHLKTYGHKVYDLIVQCTYNSKDCFNQSITRNLPLETENITITDYPSTRLGYCHTIKLNQSTLGKVRRTGQTLGLTLTLNIERNEYWNLLSPEYGVRIMIHPREAYPTVDRGGIVLHPGTKSYMSIRIREIERLPAPYGDCTKTFEDSPLSELLKNKYDDYLKNHTYYTYEFCQSLCREIHLLQKCNCVEEQVNSTHKFCNPCSKKEDDCKEDFKSFFDENETNACTILCKPACQDTRYDITLSTSEWPNLEFQEFVLKRWPELQSDFLENVVDKNSIQLNETYLNKNFLRVHIFVQEMNYMRFMDIEAYSLPELFADLGGCLGLYIGVSLISVIEFQELVLHITALFYTKLTRSFSFENQGSFQTNLSRSMSRSVDDLMNMQHPKRNYDTNFRPEGPTPPIFWLRGKKDAQNTFKISNMENLAEEDTLRRKVCFKCLSDIENLRNGYVYRRRPPKRITKSNLIFVSKSHKKASKTSTIVLYLFTIEVISRRYRKPKGRPSKSRSLCGSKVQKRWEKNHMQSDSDSTMCPKNSDILLAENSLIVHTENSISDECSHAGEKEQYLNANASKFQMFPSTSTSTFCPSEKSTYVLLNNDMWSSLLCNIKCDECDIPLDDDSKRFEANKKLVESFLKIGKGYAALELFSMAIGIHAMDKKTFSKCLHKLCMKKSVVLKKTFWKFPLKVVRKHHEDLLDTANGVIDITISYDGT</sequence>
<keyword evidence="15" id="KW-1185">Reference proteome</keyword>
<dbReference type="PANTHER" id="PTHR11690">
    <property type="entry name" value="AMILORIDE-SENSITIVE SODIUM CHANNEL-RELATED"/>
    <property type="match status" value="1"/>
</dbReference>
<evidence type="ECO:0000256" key="9">
    <source>
        <dbReference type="ARBA" id="ARBA00023136"/>
    </source>
</evidence>
<keyword evidence="6 13" id="KW-1133">Transmembrane helix</keyword>
<dbReference type="InterPro" id="IPR001873">
    <property type="entry name" value="ENaC"/>
</dbReference>
<evidence type="ECO:0000256" key="12">
    <source>
        <dbReference type="RuleBase" id="RU000679"/>
    </source>
</evidence>
<dbReference type="PANTHER" id="PTHR11690:SF248">
    <property type="entry name" value="PICKPOCKET 17, ISOFORM A"/>
    <property type="match status" value="1"/>
</dbReference>
<evidence type="ECO:0000313" key="14">
    <source>
        <dbReference type="EMBL" id="GFY49246.1"/>
    </source>
</evidence>
<keyword evidence="3 12" id="KW-0813">Transport</keyword>
<evidence type="ECO:0000256" key="5">
    <source>
        <dbReference type="ARBA" id="ARBA00022692"/>
    </source>
</evidence>
<evidence type="ECO:0000256" key="11">
    <source>
        <dbReference type="ARBA" id="ARBA00023303"/>
    </source>
</evidence>
<feature type="transmembrane region" description="Helical" evidence="13">
    <location>
        <begin position="40"/>
        <end position="61"/>
    </location>
</feature>
<evidence type="ECO:0000256" key="10">
    <source>
        <dbReference type="ARBA" id="ARBA00023201"/>
    </source>
</evidence>
<dbReference type="Gene3D" id="2.60.470.10">
    <property type="entry name" value="Acid-sensing ion channels like domains"/>
    <property type="match status" value="1"/>
</dbReference>
<comment type="subcellular location">
    <subcellularLocation>
        <location evidence="1">Membrane</location>
        <topology evidence="1">Multi-pass membrane protein</topology>
    </subcellularLocation>
</comment>
<evidence type="ECO:0000256" key="2">
    <source>
        <dbReference type="ARBA" id="ARBA00007193"/>
    </source>
</evidence>